<keyword evidence="3" id="KW-0862">Zinc</keyword>
<dbReference type="InterPro" id="IPR017455">
    <property type="entry name" value="Znf_FYVE-rel"/>
</dbReference>
<dbReference type="Gene3D" id="3.30.40.10">
    <property type="entry name" value="Zinc/RING finger domain, C3HC4 (zinc finger)"/>
    <property type="match status" value="1"/>
</dbReference>
<dbReference type="InterPro" id="IPR011011">
    <property type="entry name" value="Znf_FYVE_PHD"/>
</dbReference>
<dbReference type="AlphaFoldDB" id="A0A3P3ZIX8"/>
<sequence>MGKSLGTSSPSQQCTECKRGFGMMLWKHTCDVCHRSVCDDCAPRSTKSAGAKGEITNLRVCKTCGTTGHRLGKAVNDNSATDGTQGTGAARPDPNSETERELRVRLIEERNKAQQLRGCPQLARSASGSRATVAGEKPASPAPAPSSPAPALSRTSVSSPAALSSPLQNSENPEHPASPALEAAMRRQLQQQQARGCAAASSLAAKMSPEKKRLLFEIETLLEKHREDPPFGLRASDETKLRGYLQFLKTKYHSN</sequence>
<proteinExistence type="predicted"/>
<evidence type="ECO:0000313" key="8">
    <source>
        <dbReference type="Proteomes" id="UP000319462"/>
    </source>
</evidence>
<feature type="domain" description="FYVE-type" evidence="6">
    <location>
        <begin position="8"/>
        <end position="69"/>
    </location>
</feature>
<feature type="compositionally biased region" description="Low complexity" evidence="5">
    <location>
        <begin position="158"/>
        <end position="167"/>
    </location>
</feature>
<evidence type="ECO:0000256" key="5">
    <source>
        <dbReference type="SAM" id="MobiDB-lite"/>
    </source>
</evidence>
<reference evidence="7 8" key="1">
    <citation type="submission" date="2018-09" db="EMBL/GenBank/DDBJ databases">
        <authorList>
            <person name="Peiro R."/>
            <person name="Begona"/>
            <person name="Cbmso G."/>
            <person name="Lopez M."/>
            <person name="Gonzalez S."/>
        </authorList>
    </citation>
    <scope>NUCLEOTIDE SEQUENCE [LARGE SCALE GENOMIC DNA]</scope>
</reference>
<gene>
    <name evidence="7" type="ORF">LBRM2904_35.2590</name>
</gene>
<evidence type="ECO:0000256" key="2">
    <source>
        <dbReference type="ARBA" id="ARBA00022771"/>
    </source>
</evidence>
<dbReference type="Proteomes" id="UP000319462">
    <property type="component" value="Chromosome 35"/>
</dbReference>
<feature type="compositionally biased region" description="Basic and acidic residues" evidence="5">
    <location>
        <begin position="97"/>
        <end position="112"/>
    </location>
</feature>
<dbReference type="CDD" id="cd00065">
    <property type="entry name" value="FYVE_like_SF"/>
    <property type="match status" value="1"/>
</dbReference>
<evidence type="ECO:0000256" key="1">
    <source>
        <dbReference type="ARBA" id="ARBA00022723"/>
    </source>
</evidence>
<dbReference type="InterPro" id="IPR013083">
    <property type="entry name" value="Znf_RING/FYVE/PHD"/>
</dbReference>
<dbReference type="EMBL" id="LS997634">
    <property type="protein sequence ID" value="SYZ70077.1"/>
    <property type="molecule type" value="Genomic_DNA"/>
</dbReference>
<evidence type="ECO:0000259" key="6">
    <source>
        <dbReference type="PROSITE" id="PS50178"/>
    </source>
</evidence>
<dbReference type="Pfam" id="PF01363">
    <property type="entry name" value="FYVE"/>
    <property type="match status" value="1"/>
</dbReference>
<feature type="region of interest" description="Disordered" evidence="5">
    <location>
        <begin position="72"/>
        <end position="177"/>
    </location>
</feature>
<dbReference type="InterPro" id="IPR000306">
    <property type="entry name" value="Znf_FYVE"/>
</dbReference>
<dbReference type="SUPFAM" id="SSF57903">
    <property type="entry name" value="FYVE/PHD zinc finger"/>
    <property type="match status" value="1"/>
</dbReference>
<protein>
    <submittedName>
        <fullName evidence="7">FYVE_zinc_finger_containing_protein</fullName>
    </submittedName>
</protein>
<keyword evidence="2 4" id="KW-0863">Zinc-finger</keyword>
<dbReference type="PROSITE" id="PS50178">
    <property type="entry name" value="ZF_FYVE"/>
    <property type="match status" value="1"/>
</dbReference>
<accession>A0A3P3ZIX8</accession>
<evidence type="ECO:0000256" key="4">
    <source>
        <dbReference type="PROSITE-ProRule" id="PRU00091"/>
    </source>
</evidence>
<name>A0A3P3ZIX8_LEIBR</name>
<keyword evidence="1" id="KW-0479">Metal-binding</keyword>
<evidence type="ECO:0000313" key="7">
    <source>
        <dbReference type="EMBL" id="SYZ70077.1"/>
    </source>
</evidence>
<organism evidence="7 8">
    <name type="scientific">Leishmania braziliensis MHOM/BR/75/M2904</name>
    <dbReference type="NCBI Taxonomy" id="420245"/>
    <lineage>
        <taxon>Eukaryota</taxon>
        <taxon>Discoba</taxon>
        <taxon>Euglenozoa</taxon>
        <taxon>Kinetoplastea</taxon>
        <taxon>Metakinetoplastina</taxon>
        <taxon>Trypanosomatida</taxon>
        <taxon>Trypanosomatidae</taxon>
        <taxon>Leishmaniinae</taxon>
        <taxon>Leishmania</taxon>
        <taxon>Leishmania braziliensis species complex</taxon>
    </lineage>
</organism>
<evidence type="ECO:0000256" key="3">
    <source>
        <dbReference type="ARBA" id="ARBA00022833"/>
    </source>
</evidence>
<dbReference type="SMART" id="SM00064">
    <property type="entry name" value="FYVE"/>
    <property type="match status" value="1"/>
</dbReference>
<dbReference type="GO" id="GO:0008270">
    <property type="term" value="F:zinc ion binding"/>
    <property type="evidence" value="ECO:0007669"/>
    <property type="project" value="UniProtKB-KW"/>
</dbReference>